<feature type="chain" id="PRO_5012840992" description="DUF5329 domain-containing protein" evidence="1">
    <location>
        <begin position="26"/>
        <end position="136"/>
    </location>
</feature>
<evidence type="ECO:0000256" key="1">
    <source>
        <dbReference type="SAM" id="SignalP"/>
    </source>
</evidence>
<reference evidence="2 3" key="1">
    <citation type="submission" date="2016-03" db="EMBL/GenBank/DDBJ databases">
        <title>Genome sequence of Pontibacter sp. nov., of the family cytophagaceae, isolated from marine sediment of the Yellow Sea, China.</title>
        <authorList>
            <person name="Zhang G."/>
            <person name="Zhang R."/>
        </authorList>
    </citation>
    <scope>NUCLEOTIDE SEQUENCE [LARGE SCALE GENOMIC DNA]</scope>
    <source>
        <strain evidence="2 3">S10-8</strain>
    </source>
</reference>
<dbReference type="RefSeq" id="WP_073854083.1">
    <property type="nucleotide sequence ID" value="NZ_LVWA01000010.1"/>
</dbReference>
<evidence type="ECO:0008006" key="4">
    <source>
        <dbReference type="Google" id="ProtNLM"/>
    </source>
</evidence>
<gene>
    <name evidence="2" type="ORF">A3841_04375</name>
</gene>
<dbReference type="InterPro" id="IPR035242">
    <property type="entry name" value="DUF5329"/>
</dbReference>
<accession>A0A1Q5PAF6</accession>
<dbReference type="Proteomes" id="UP000186551">
    <property type="component" value="Unassembled WGS sequence"/>
</dbReference>
<organism evidence="2 3">
    <name type="scientific">Pontibacter flavimaris</name>
    <dbReference type="NCBI Taxonomy" id="1797110"/>
    <lineage>
        <taxon>Bacteria</taxon>
        <taxon>Pseudomonadati</taxon>
        <taxon>Bacteroidota</taxon>
        <taxon>Cytophagia</taxon>
        <taxon>Cytophagales</taxon>
        <taxon>Hymenobacteraceae</taxon>
        <taxon>Pontibacter</taxon>
    </lineage>
</organism>
<dbReference type="EMBL" id="LVWA01000010">
    <property type="protein sequence ID" value="OKL39183.1"/>
    <property type="molecule type" value="Genomic_DNA"/>
</dbReference>
<sequence length="136" mass="15005">MKSKTKAYVLLGFILCLGVASPHTASAQAATAVTSESSAPKLTEDEKVEYLIQRIAKMEGATFIRNGSEHTCRQAAEHLESKWEKHRDSIKTAEGFVEELASRSGLSGKDYLIRFTDGTTKTTNEVLLTELKQLEQ</sequence>
<protein>
    <recommendedName>
        <fullName evidence="4">DUF5329 domain-containing protein</fullName>
    </recommendedName>
</protein>
<comment type="caution">
    <text evidence="2">The sequence shown here is derived from an EMBL/GenBank/DDBJ whole genome shotgun (WGS) entry which is preliminary data.</text>
</comment>
<dbReference type="STRING" id="1797110.A3841_04375"/>
<feature type="signal peptide" evidence="1">
    <location>
        <begin position="1"/>
        <end position="25"/>
    </location>
</feature>
<evidence type="ECO:0000313" key="3">
    <source>
        <dbReference type="Proteomes" id="UP000186551"/>
    </source>
</evidence>
<keyword evidence="1" id="KW-0732">Signal</keyword>
<dbReference type="AlphaFoldDB" id="A0A1Q5PAF6"/>
<dbReference type="OrthoDB" id="851995at2"/>
<dbReference type="Pfam" id="PF17263">
    <property type="entry name" value="DUF5329"/>
    <property type="match status" value="1"/>
</dbReference>
<name>A0A1Q5PAF6_9BACT</name>
<keyword evidence="3" id="KW-1185">Reference proteome</keyword>
<evidence type="ECO:0000313" key="2">
    <source>
        <dbReference type="EMBL" id="OKL39183.1"/>
    </source>
</evidence>
<proteinExistence type="predicted"/>